<proteinExistence type="inferred from homology"/>
<comment type="subcellular location">
    <subcellularLocation>
        <location evidence="1 8">Cell outer membrane</location>
        <topology evidence="1 8">Multi-pass membrane protein</topology>
    </subcellularLocation>
</comment>
<keyword evidence="13" id="KW-1185">Reference proteome</keyword>
<dbReference type="RefSeq" id="WP_088822415.1">
    <property type="nucleotide sequence ID" value="NZ_FZLN01000001.1"/>
</dbReference>
<dbReference type="InterPro" id="IPR012910">
    <property type="entry name" value="Plug_dom"/>
</dbReference>
<dbReference type="InterPro" id="IPR036942">
    <property type="entry name" value="Beta-barrel_TonB_sf"/>
</dbReference>
<evidence type="ECO:0000256" key="8">
    <source>
        <dbReference type="PROSITE-ProRule" id="PRU01360"/>
    </source>
</evidence>
<dbReference type="Pfam" id="PF07715">
    <property type="entry name" value="Plug"/>
    <property type="match status" value="1"/>
</dbReference>
<dbReference type="SUPFAM" id="SSF56935">
    <property type="entry name" value="Porins"/>
    <property type="match status" value="1"/>
</dbReference>
<evidence type="ECO:0000256" key="4">
    <source>
        <dbReference type="ARBA" id="ARBA00022692"/>
    </source>
</evidence>
<organism evidence="12 13">
    <name type="scientific">Acinetobacter apis</name>
    <dbReference type="NCBI Taxonomy" id="1229165"/>
    <lineage>
        <taxon>Bacteria</taxon>
        <taxon>Pseudomonadati</taxon>
        <taxon>Pseudomonadota</taxon>
        <taxon>Gammaproteobacteria</taxon>
        <taxon>Moraxellales</taxon>
        <taxon>Moraxellaceae</taxon>
        <taxon>Acinetobacter</taxon>
    </lineage>
</organism>
<feature type="domain" description="TonB-dependent receptor plug" evidence="11">
    <location>
        <begin position="53"/>
        <end position="165"/>
    </location>
</feature>
<evidence type="ECO:0000256" key="7">
    <source>
        <dbReference type="ARBA" id="ARBA00023237"/>
    </source>
</evidence>
<dbReference type="CDD" id="cd01347">
    <property type="entry name" value="ligand_gated_channel"/>
    <property type="match status" value="1"/>
</dbReference>
<dbReference type="Gene3D" id="2.40.170.20">
    <property type="entry name" value="TonB-dependent receptor, beta-barrel domain"/>
    <property type="match status" value="1"/>
</dbReference>
<evidence type="ECO:0000259" key="11">
    <source>
        <dbReference type="Pfam" id="PF07715"/>
    </source>
</evidence>
<reference evidence="13" key="1">
    <citation type="submission" date="2017-06" db="EMBL/GenBank/DDBJ databases">
        <authorList>
            <person name="Varghese N."/>
            <person name="Submissions S."/>
        </authorList>
    </citation>
    <scope>NUCLEOTIDE SEQUENCE [LARGE SCALE GENOMIC DNA]</scope>
    <source>
        <strain evidence="13">ANC 5114</strain>
    </source>
</reference>
<keyword evidence="6 8" id="KW-0472">Membrane</keyword>
<accession>A0A217EDL1</accession>
<evidence type="ECO:0000313" key="12">
    <source>
        <dbReference type="EMBL" id="SNQ28397.1"/>
    </source>
</evidence>
<evidence type="ECO:0000256" key="6">
    <source>
        <dbReference type="ARBA" id="ARBA00023136"/>
    </source>
</evidence>
<evidence type="ECO:0000256" key="3">
    <source>
        <dbReference type="ARBA" id="ARBA00022452"/>
    </source>
</evidence>
<dbReference type="EMBL" id="FZLN01000001">
    <property type="protein sequence ID" value="SNQ28397.1"/>
    <property type="molecule type" value="Genomic_DNA"/>
</dbReference>
<evidence type="ECO:0000256" key="2">
    <source>
        <dbReference type="ARBA" id="ARBA00022448"/>
    </source>
</evidence>
<protein>
    <submittedName>
        <fullName evidence="12">Iron complex outermembrane recepter protein</fullName>
    </submittedName>
</protein>
<evidence type="ECO:0000256" key="9">
    <source>
        <dbReference type="RuleBase" id="RU003357"/>
    </source>
</evidence>
<evidence type="ECO:0000256" key="5">
    <source>
        <dbReference type="ARBA" id="ARBA00023077"/>
    </source>
</evidence>
<evidence type="ECO:0000256" key="1">
    <source>
        <dbReference type="ARBA" id="ARBA00004571"/>
    </source>
</evidence>
<keyword evidence="5 9" id="KW-0798">TonB box</keyword>
<keyword evidence="4 8" id="KW-0812">Transmembrane</keyword>
<dbReference type="PANTHER" id="PTHR47234:SF2">
    <property type="entry name" value="TONB-DEPENDENT RECEPTOR"/>
    <property type="match status" value="1"/>
</dbReference>
<dbReference type="Proteomes" id="UP000243463">
    <property type="component" value="Unassembled WGS sequence"/>
</dbReference>
<gene>
    <name evidence="12" type="ORF">SAMN05444584_0316</name>
</gene>
<evidence type="ECO:0000259" key="10">
    <source>
        <dbReference type="Pfam" id="PF00593"/>
    </source>
</evidence>
<evidence type="ECO:0000313" key="13">
    <source>
        <dbReference type="Proteomes" id="UP000243463"/>
    </source>
</evidence>
<dbReference type="InterPro" id="IPR037066">
    <property type="entry name" value="Plug_dom_sf"/>
</dbReference>
<dbReference type="PROSITE" id="PS52016">
    <property type="entry name" value="TONB_DEPENDENT_REC_3"/>
    <property type="match status" value="1"/>
</dbReference>
<dbReference type="AlphaFoldDB" id="A0A217EDL1"/>
<dbReference type="Pfam" id="PF00593">
    <property type="entry name" value="TonB_dep_Rec_b-barrel"/>
    <property type="match status" value="1"/>
</dbReference>
<keyword evidence="2 8" id="KW-0813">Transport</keyword>
<sequence>MNHNTLTRAIRSVLTGTVGIGITLTSIIGHAEDAPKLEKITVTGSSIKGVAAQSTSPITIVRTDELAKQGVTTAEQALGLISANQSSAVAATTVGSSGGVGSAADLRGLGSNKTLVLLNGRRVANSPFNTAAVNLNTLPLSLVERIEVLKDGASAIYGTDAIGGVINFITKKQYQGAGVSVEALAPKGSSGDTQQYNVFGGYGSLEDQGFNVYGAVNYSKKDAVLARERETSRRGGVLPELGVNRTSGASFPANIAGIGNPYASSGCGDSTKNTASGKSCRYNSQADIGVVPEEETFSFLGRGTLKLSDNFNAIAEYMHSESTLTNIIAPDVVAGNGDDYYIYNNSPYYPGNGITPALSGVTGQPLSLNLRSQAGNRISESEQKSDRVLLALEGTAADWDINTGISYAKSTGDENLISGYINNQKLRDRLADGTLNPFGASADANVWNSLAVSGTSQSAEFESTTFDITASRAIYTLPAGDVGFAIGGSVRRDKWSQSQNPTVNSFVESTGVDPTSAPSTGSRNLKAVFTEFQIPIFKSLSAQIAARYDDYNDFGSTFNPKIGLRWQPAKQVMVRGSYSTGFRAPSLYEMHSSNYKTYTAASYNDPALCPGGVVAANGVAVRDCGQQFYRKTGGNDQLQAEESKTFTFGIVYEPIRNLVFSADYFNIQVENQVGVVGESAIFADPLKYADLYVRNGDGSLNYINQTLQNLGDTKTSGIDLGVQWRSAMTKYGRLGLSIDGTYINSYKFQTEKNGEWYNAVGQYNANFGGVITRWKHNANINWNYDAWSLNLQQSFFKGYLDQNAGDQNHRVSNYTLYNLSGTYTGFKHTELTFGIRNVLDTKPPASNVVDNFQMAYDPRYSDIMGRTYFGRVTYKF</sequence>
<dbReference type="InterPro" id="IPR000531">
    <property type="entry name" value="Beta-barrel_TonB"/>
</dbReference>
<keyword evidence="7 8" id="KW-0998">Cell outer membrane</keyword>
<dbReference type="OrthoDB" id="6276154at2"/>
<dbReference type="Gene3D" id="2.170.130.10">
    <property type="entry name" value="TonB-dependent receptor, plug domain"/>
    <property type="match status" value="1"/>
</dbReference>
<dbReference type="InterPro" id="IPR039426">
    <property type="entry name" value="TonB-dep_rcpt-like"/>
</dbReference>
<keyword evidence="3 8" id="KW-1134">Transmembrane beta strand</keyword>
<comment type="similarity">
    <text evidence="8 9">Belongs to the TonB-dependent receptor family.</text>
</comment>
<dbReference type="GO" id="GO:0009279">
    <property type="term" value="C:cell outer membrane"/>
    <property type="evidence" value="ECO:0007669"/>
    <property type="project" value="UniProtKB-SubCell"/>
</dbReference>
<feature type="domain" description="TonB-dependent receptor-like beta-barrel" evidence="10">
    <location>
        <begin position="336"/>
        <end position="838"/>
    </location>
</feature>
<name>A0A217EDL1_9GAMM</name>
<dbReference type="PANTHER" id="PTHR47234">
    <property type="match status" value="1"/>
</dbReference>